<evidence type="ECO:0000313" key="5">
    <source>
        <dbReference type="Proteomes" id="UP000887565"/>
    </source>
</evidence>
<dbReference type="InterPro" id="IPR016090">
    <property type="entry name" value="PLA2-like_dom"/>
</dbReference>
<keyword evidence="2" id="KW-0964">Secreted</keyword>
<proteinExistence type="inferred from homology"/>
<reference evidence="6" key="1">
    <citation type="submission" date="2022-11" db="UniProtKB">
        <authorList>
            <consortium name="WormBaseParasite"/>
        </authorList>
    </citation>
    <scope>IDENTIFICATION</scope>
</reference>
<evidence type="ECO:0000313" key="6">
    <source>
        <dbReference type="WBParaSite" id="nRc.2.0.1.t41083-RA"/>
    </source>
</evidence>
<feature type="domain" description="Phospholipase A2-like central" evidence="4">
    <location>
        <begin position="175"/>
        <end position="271"/>
    </location>
</feature>
<evidence type="ECO:0000256" key="1">
    <source>
        <dbReference type="ARBA" id="ARBA00004613"/>
    </source>
</evidence>
<organism evidence="5 6">
    <name type="scientific">Romanomermis culicivorax</name>
    <name type="common">Nematode worm</name>
    <dbReference type="NCBI Taxonomy" id="13658"/>
    <lineage>
        <taxon>Eukaryota</taxon>
        <taxon>Metazoa</taxon>
        <taxon>Ecdysozoa</taxon>
        <taxon>Nematoda</taxon>
        <taxon>Enoplea</taxon>
        <taxon>Dorylaimia</taxon>
        <taxon>Mermithida</taxon>
        <taxon>Mermithoidea</taxon>
        <taxon>Mermithidae</taxon>
        <taxon>Romanomermis</taxon>
    </lineage>
</organism>
<name>A0A915KU14_ROMCU</name>
<evidence type="ECO:0000256" key="2">
    <source>
        <dbReference type="ARBA" id="ARBA00022525"/>
    </source>
</evidence>
<dbReference type="Proteomes" id="UP000887565">
    <property type="component" value="Unplaced"/>
</dbReference>
<dbReference type="SUPFAM" id="SSF48619">
    <property type="entry name" value="Phospholipase A2, PLA2"/>
    <property type="match status" value="1"/>
</dbReference>
<dbReference type="WBParaSite" id="nRc.2.0.1.t41083-RA">
    <property type="protein sequence ID" value="nRc.2.0.1.t41083-RA"/>
    <property type="gene ID" value="nRc.2.0.1.g41083"/>
</dbReference>
<dbReference type="Pfam" id="PF00068">
    <property type="entry name" value="Phospholip_A2_1"/>
    <property type="match status" value="1"/>
</dbReference>
<comment type="similarity">
    <text evidence="3">Belongs to the phospholipase A2 family.</text>
</comment>
<dbReference type="GO" id="GO:0004623">
    <property type="term" value="F:phospholipase A2 activity"/>
    <property type="evidence" value="ECO:0007669"/>
    <property type="project" value="InterPro"/>
</dbReference>
<dbReference type="GO" id="GO:0006644">
    <property type="term" value="P:phospholipid metabolic process"/>
    <property type="evidence" value="ECO:0007669"/>
    <property type="project" value="InterPro"/>
</dbReference>
<dbReference type="InterPro" id="IPR036444">
    <property type="entry name" value="PLipase_A2_dom_sf"/>
</dbReference>
<accession>A0A915KU14</accession>
<dbReference type="AlphaFoldDB" id="A0A915KU14"/>
<comment type="subcellular location">
    <subcellularLocation>
        <location evidence="1">Secreted</location>
    </subcellularLocation>
</comment>
<dbReference type="GO" id="GO:0050482">
    <property type="term" value="P:arachidonate secretion"/>
    <property type="evidence" value="ECO:0007669"/>
    <property type="project" value="InterPro"/>
</dbReference>
<sequence length="332" mass="37831">MNPLRSIQDISNRNIVAVEILPELSNYPEYRERQCRIEPTDFKAIEKRGIDCFEWNFRLNILNELSQLWLSSDDLNKECMEIFNGDFSCTEILFVTPSWEQYVVKEYAPVFKAYTIIANVGGVLGVWTGASALSLVHILVMCTCSTRARRRWARGMDAAQVAGMLLRASHRAGTDLEQCFNIVVTQCPQILFNRCCQHHDQCYEHCAQRGCDPLVFASYTFECDDKKRTASLTKSNECSKCAFDCDLKASRCFRDNISKLKNRTDSQVQCKTNPLRNTVTSLESTPWFPSIDGQLEKVYYSIANFFRSSAGDYMFYALISAREGISNCLATA</sequence>
<keyword evidence="5" id="KW-1185">Reference proteome</keyword>
<protein>
    <submittedName>
        <fullName evidence="6">Phospholipase A2 domain-containing protein</fullName>
    </submittedName>
</protein>
<evidence type="ECO:0000256" key="3">
    <source>
        <dbReference type="RuleBase" id="RU003654"/>
    </source>
</evidence>
<dbReference type="InterPro" id="IPR033113">
    <property type="entry name" value="PLA2_histidine"/>
</dbReference>
<evidence type="ECO:0000259" key="4">
    <source>
        <dbReference type="SMART" id="SM00085"/>
    </source>
</evidence>
<dbReference type="SMART" id="SM00085">
    <property type="entry name" value="PA2c"/>
    <property type="match status" value="1"/>
</dbReference>
<dbReference type="PROSITE" id="PS00118">
    <property type="entry name" value="PA2_HIS"/>
    <property type="match status" value="1"/>
</dbReference>
<dbReference type="GO" id="GO:0005576">
    <property type="term" value="C:extracellular region"/>
    <property type="evidence" value="ECO:0007669"/>
    <property type="project" value="UniProtKB-SubCell"/>
</dbReference>
<dbReference type="Gene3D" id="1.20.90.10">
    <property type="entry name" value="Phospholipase A2 domain"/>
    <property type="match status" value="1"/>
</dbReference>